<dbReference type="EMBL" id="CP022295">
    <property type="protein sequence ID" value="QSR25651.1"/>
    <property type="molecule type" value="Genomic_DNA"/>
</dbReference>
<evidence type="ECO:0000259" key="1">
    <source>
        <dbReference type="PROSITE" id="PS51671"/>
    </source>
</evidence>
<name>A0ABX7PIL2_9ACTN</name>
<gene>
    <name evidence="2" type="ORF">CFH99_08450</name>
</gene>
<dbReference type="InterPro" id="IPR002912">
    <property type="entry name" value="ACT_dom"/>
</dbReference>
<keyword evidence="3" id="KW-1185">Reference proteome</keyword>
<reference evidence="2 3" key="1">
    <citation type="submission" date="2017-06" db="EMBL/GenBank/DDBJ databases">
        <title>Complete Genome Sequence of the Soil Carbazole-Degrading Bacterium Nocardioides aromaticivorans IC177.</title>
        <authorList>
            <person name="Vejarano F."/>
            <person name="Suzuki-Minakuchi C."/>
            <person name="Ohtsubo Y."/>
            <person name="Tsuda M."/>
            <person name="Okada K."/>
            <person name="Nojiri H."/>
        </authorList>
    </citation>
    <scope>NUCLEOTIDE SEQUENCE [LARGE SCALE GENOMIC DNA]</scope>
    <source>
        <strain evidence="2 3">IC177</strain>
    </source>
</reference>
<feature type="domain" description="ACT" evidence="1">
    <location>
        <begin position="97"/>
        <end position="173"/>
    </location>
</feature>
<dbReference type="InterPro" id="IPR050990">
    <property type="entry name" value="UPF0237/GcvR_regulator"/>
</dbReference>
<accession>A0ABX7PIL2</accession>
<dbReference type="SUPFAM" id="SSF55021">
    <property type="entry name" value="ACT-like"/>
    <property type="match status" value="2"/>
</dbReference>
<dbReference type="Gene3D" id="3.30.70.260">
    <property type="match status" value="2"/>
</dbReference>
<dbReference type="PANTHER" id="PTHR34875:SF6">
    <property type="entry name" value="UPF0237 PROTEIN MJ1558"/>
    <property type="match status" value="1"/>
</dbReference>
<dbReference type="PANTHER" id="PTHR34875">
    <property type="entry name" value="UPF0237 PROTEIN MJ1558"/>
    <property type="match status" value="1"/>
</dbReference>
<organism evidence="2 3">
    <name type="scientific">Nocardioides aromaticivorans</name>
    <dbReference type="NCBI Taxonomy" id="200618"/>
    <lineage>
        <taxon>Bacteria</taxon>
        <taxon>Bacillati</taxon>
        <taxon>Actinomycetota</taxon>
        <taxon>Actinomycetes</taxon>
        <taxon>Propionibacteriales</taxon>
        <taxon>Nocardioidaceae</taxon>
        <taxon>Nocardioides</taxon>
    </lineage>
</organism>
<protein>
    <submittedName>
        <fullName evidence="2">Amino acid-binding protein</fullName>
    </submittedName>
</protein>
<sequence length="177" mass="17840">MRPVSNDLYAVTVLGHDRPGIIAETTAGLAELGLNIEDSTMTLLRGHFAMMLLCRGTVEAAAVEGALASLAAGGDLDVSVRPVADEVAPGAGGTSWVLTVHGGDRPGIVSEVVGQVASAGGNITDLTTRLAGDLYLLVAELDLPVGADVSAVEGAIRAAAERVGVTATLRAAEADEL</sequence>
<feature type="domain" description="ACT" evidence="1">
    <location>
        <begin position="10"/>
        <end position="83"/>
    </location>
</feature>
<dbReference type="PROSITE" id="PS51671">
    <property type="entry name" value="ACT"/>
    <property type="match status" value="2"/>
</dbReference>
<evidence type="ECO:0000313" key="2">
    <source>
        <dbReference type="EMBL" id="QSR25651.1"/>
    </source>
</evidence>
<dbReference type="Pfam" id="PF13740">
    <property type="entry name" value="ACT_6"/>
    <property type="match status" value="2"/>
</dbReference>
<evidence type="ECO:0000313" key="3">
    <source>
        <dbReference type="Proteomes" id="UP000662818"/>
    </source>
</evidence>
<dbReference type="InterPro" id="IPR045865">
    <property type="entry name" value="ACT-like_dom_sf"/>
</dbReference>
<proteinExistence type="predicted"/>
<dbReference type="Proteomes" id="UP000662818">
    <property type="component" value="Chromosome"/>
</dbReference>